<evidence type="ECO:0000313" key="12">
    <source>
        <dbReference type="Proteomes" id="UP000006727"/>
    </source>
</evidence>
<dbReference type="EnsemblPlants" id="Pp3c10_24550V3.2">
    <property type="protein sequence ID" value="Pp3c10_24550V3.2"/>
    <property type="gene ID" value="Pp3c10_24550"/>
</dbReference>
<keyword evidence="5" id="KW-0804">Transcription</keyword>
<reference evidence="10 12" key="2">
    <citation type="journal article" date="2018" name="Plant J.">
        <title>The Physcomitrella patens chromosome-scale assembly reveals moss genome structure and evolution.</title>
        <authorList>
            <person name="Lang D."/>
            <person name="Ullrich K.K."/>
            <person name="Murat F."/>
            <person name="Fuchs J."/>
            <person name="Jenkins J."/>
            <person name="Haas F.B."/>
            <person name="Piednoel M."/>
            <person name="Gundlach H."/>
            <person name="Van Bel M."/>
            <person name="Meyberg R."/>
            <person name="Vives C."/>
            <person name="Morata J."/>
            <person name="Symeonidi A."/>
            <person name="Hiss M."/>
            <person name="Muchero W."/>
            <person name="Kamisugi Y."/>
            <person name="Saleh O."/>
            <person name="Blanc G."/>
            <person name="Decker E.L."/>
            <person name="van Gessel N."/>
            <person name="Grimwood J."/>
            <person name="Hayes R.D."/>
            <person name="Graham S.W."/>
            <person name="Gunter L.E."/>
            <person name="McDaniel S.F."/>
            <person name="Hoernstein S.N.W."/>
            <person name="Larsson A."/>
            <person name="Li F.W."/>
            <person name="Perroud P.F."/>
            <person name="Phillips J."/>
            <person name="Ranjan P."/>
            <person name="Rokshar D.S."/>
            <person name="Rothfels C.J."/>
            <person name="Schneider L."/>
            <person name="Shu S."/>
            <person name="Stevenson D.W."/>
            <person name="Thummler F."/>
            <person name="Tillich M."/>
            <person name="Villarreal Aguilar J.C."/>
            <person name="Widiez T."/>
            <person name="Wong G.K."/>
            <person name="Wymore A."/>
            <person name="Zhang Y."/>
            <person name="Zimmer A.D."/>
            <person name="Quatrano R.S."/>
            <person name="Mayer K.F.X."/>
            <person name="Goodstein D."/>
            <person name="Casacuberta J.M."/>
            <person name="Vandepoele K."/>
            <person name="Reski R."/>
            <person name="Cuming A.C."/>
            <person name="Tuskan G.A."/>
            <person name="Maumus F."/>
            <person name="Salse J."/>
            <person name="Schmutz J."/>
            <person name="Rensing S.A."/>
        </authorList>
    </citation>
    <scope>NUCLEOTIDE SEQUENCE [LARGE SCALE GENOMIC DNA]</scope>
    <source>
        <strain evidence="11 12">cv. Gransden 2004</strain>
    </source>
</reference>
<evidence type="ECO:0000256" key="6">
    <source>
        <dbReference type="ARBA" id="ARBA00023242"/>
    </source>
</evidence>
<name>A0A2K1K0B1_PHYPA</name>
<dbReference type="PANTHER" id="PTHR32467">
    <property type="entry name" value="AP2-LIKE ETHYLENE-RESPONSIVE TRANSCRIPTION FACTOR"/>
    <property type="match status" value="1"/>
</dbReference>
<dbReference type="Gramene" id="Pp3c10_24550V3.2">
    <property type="protein sequence ID" value="Pp3c10_24550V3.2"/>
    <property type="gene ID" value="Pp3c10_24550"/>
</dbReference>
<dbReference type="Gene3D" id="3.30.730.10">
    <property type="entry name" value="AP2/ERF domain"/>
    <property type="match status" value="2"/>
</dbReference>
<gene>
    <name evidence="11" type="primary">LOC112287262</name>
    <name evidence="10" type="ORF">PHYPA_014327</name>
</gene>
<comment type="similarity">
    <text evidence="7">Belongs to the AP2/ERF transcription factor family. AP2 subfamily.</text>
</comment>
<accession>A0A2K1K0B1</accession>
<keyword evidence="2" id="KW-0677">Repeat</keyword>
<keyword evidence="6" id="KW-0539">Nucleus</keyword>
<evidence type="ECO:0000256" key="4">
    <source>
        <dbReference type="ARBA" id="ARBA00023125"/>
    </source>
</evidence>
<evidence type="ECO:0000256" key="8">
    <source>
        <dbReference type="SAM" id="MobiDB-lite"/>
    </source>
</evidence>
<evidence type="ECO:0000256" key="2">
    <source>
        <dbReference type="ARBA" id="ARBA00022737"/>
    </source>
</evidence>
<evidence type="ECO:0000256" key="7">
    <source>
        <dbReference type="ARBA" id="ARBA00037973"/>
    </source>
</evidence>
<evidence type="ECO:0000256" key="1">
    <source>
        <dbReference type="ARBA" id="ARBA00004123"/>
    </source>
</evidence>
<dbReference type="InterPro" id="IPR001471">
    <property type="entry name" value="AP2/ERF_dom"/>
</dbReference>
<dbReference type="SMART" id="SM00380">
    <property type="entry name" value="AP2"/>
    <property type="match status" value="2"/>
</dbReference>
<feature type="domain" description="AP2/ERF" evidence="9">
    <location>
        <begin position="56"/>
        <end position="122"/>
    </location>
</feature>
<dbReference type="FunFam" id="3.30.730.10:FF:000002">
    <property type="entry name" value="AP2-like ethylene-responsive transcription factor"/>
    <property type="match status" value="1"/>
</dbReference>
<dbReference type="KEGG" id="ppp:112287262"/>
<dbReference type="Proteomes" id="UP000006727">
    <property type="component" value="Chromosome 10"/>
</dbReference>
<dbReference type="SUPFAM" id="SSF54171">
    <property type="entry name" value="DNA-binding domain"/>
    <property type="match status" value="2"/>
</dbReference>
<reference evidence="11" key="3">
    <citation type="submission" date="2020-12" db="UniProtKB">
        <authorList>
            <consortium name="EnsemblPlants"/>
        </authorList>
    </citation>
    <scope>IDENTIFICATION</scope>
</reference>
<dbReference type="OrthoDB" id="207175at2759"/>
<dbReference type="PaxDb" id="3218-PP1S32_65V6.1"/>
<feature type="domain" description="AP2/ERF" evidence="9">
    <location>
        <begin position="158"/>
        <end position="216"/>
    </location>
</feature>
<evidence type="ECO:0000256" key="3">
    <source>
        <dbReference type="ARBA" id="ARBA00023015"/>
    </source>
</evidence>
<evidence type="ECO:0000313" key="11">
    <source>
        <dbReference type="EnsemblPlants" id="Pp3c10_24550V3.1"/>
    </source>
</evidence>
<dbReference type="STRING" id="3218.A0A2K1K0B1"/>
<proteinExistence type="inferred from homology"/>
<dbReference type="Pfam" id="PF00847">
    <property type="entry name" value="AP2"/>
    <property type="match status" value="2"/>
</dbReference>
<dbReference type="GO" id="GO:0003677">
    <property type="term" value="F:DNA binding"/>
    <property type="evidence" value="ECO:0007669"/>
    <property type="project" value="UniProtKB-KW"/>
</dbReference>
<sequence length="515" mass="57222">MELHGRVARAGHSGVMATTFKRTVRQYPARNKTARKPVVEKDSGDARSGPVKRSSGFRGVTRHRWTGRFEAHLWDKNCWNHKQNKKGRQVYLGAYDEEEAAARAYDLAALKYWGPGTIINFKLEDYERQIQEMAVISPEEYLASLRRKSSGFSRGVSKYRGVARHHHNGRWEARIGRVDGNKYLYLGTFATQEEAARAYDLAAIEYRGAAAVTNFDLTYYSQNLSAKQGQAKFIIPEVQHGTSSPSGGATSSCNEMEILGRINRTLESSLDDELQMLRTLGGVTGSNEDLQILEKKSLIPDGASSTDLQFQGNNSQVVNSGGPRRNSFMFTKVKYPSDDGSSNDLLELKHSSGAPSVHLSSTPVNFGANFTYSSQQLTDNTPQDVTDTVNLCMSVTSNLDTQIVNMKRKLESGEDSEEFTLDEISDMETTSTIDLLLATEEDDWHLNQYLNEFSWDSHADSESQLLDSSDTTFCDDGVFPGTCIGLTDYEVISNVLNELPTIPSRHAYTVSAFAA</sequence>
<organism evidence="10">
    <name type="scientific">Physcomitrium patens</name>
    <name type="common">Spreading-leaved earth moss</name>
    <name type="synonym">Physcomitrella patens</name>
    <dbReference type="NCBI Taxonomy" id="3218"/>
    <lineage>
        <taxon>Eukaryota</taxon>
        <taxon>Viridiplantae</taxon>
        <taxon>Streptophyta</taxon>
        <taxon>Embryophyta</taxon>
        <taxon>Bryophyta</taxon>
        <taxon>Bryophytina</taxon>
        <taxon>Bryopsida</taxon>
        <taxon>Funariidae</taxon>
        <taxon>Funariales</taxon>
        <taxon>Funariaceae</taxon>
        <taxon>Physcomitrium</taxon>
    </lineage>
</organism>
<evidence type="ECO:0000256" key="5">
    <source>
        <dbReference type="ARBA" id="ARBA00023163"/>
    </source>
</evidence>
<dbReference type="InterPro" id="IPR036955">
    <property type="entry name" value="AP2/ERF_dom_sf"/>
</dbReference>
<dbReference type="FunCoup" id="A0A2K1K0B1">
    <property type="interactions" value="50"/>
</dbReference>
<protein>
    <recommendedName>
        <fullName evidence="9">AP2/ERF domain-containing protein</fullName>
    </recommendedName>
</protein>
<comment type="subcellular location">
    <subcellularLocation>
        <location evidence="1">Nucleus</location>
    </subcellularLocation>
</comment>
<dbReference type="EMBL" id="ABEU02000010">
    <property type="protein sequence ID" value="PNR47207.1"/>
    <property type="molecule type" value="Genomic_DNA"/>
</dbReference>
<dbReference type="EnsemblPlants" id="Pp3c10_24550V3.1">
    <property type="protein sequence ID" value="Pp3c10_24550V3.1"/>
    <property type="gene ID" value="Pp3c10_24550"/>
</dbReference>
<evidence type="ECO:0000259" key="9">
    <source>
        <dbReference type="PROSITE" id="PS51032"/>
    </source>
</evidence>
<dbReference type="RefSeq" id="XP_024385877.1">
    <property type="nucleotide sequence ID" value="XM_024530109.2"/>
</dbReference>
<dbReference type="Gramene" id="Pp3c10_24550V3.1">
    <property type="protein sequence ID" value="Pp3c10_24550V3.1"/>
    <property type="gene ID" value="Pp3c10_24550"/>
</dbReference>
<dbReference type="InterPro" id="IPR016177">
    <property type="entry name" value="DNA-bd_dom_sf"/>
</dbReference>
<evidence type="ECO:0000313" key="10">
    <source>
        <dbReference type="EMBL" id="PNR47207.1"/>
    </source>
</evidence>
<dbReference type="GeneID" id="112287262"/>
<keyword evidence="4" id="KW-0238">DNA-binding</keyword>
<feature type="region of interest" description="Disordered" evidence="8">
    <location>
        <begin position="27"/>
        <end position="57"/>
    </location>
</feature>
<dbReference type="PRINTS" id="PR00367">
    <property type="entry name" value="ETHRSPELEMNT"/>
</dbReference>
<keyword evidence="3" id="KW-0805">Transcription regulation</keyword>
<dbReference type="PANTHER" id="PTHR32467:SF97">
    <property type="entry name" value="ETHYLENE-RESPONSIVE TRANSCRIPTION FACTOR WRI1"/>
    <property type="match status" value="1"/>
</dbReference>
<keyword evidence="12" id="KW-1185">Reference proteome</keyword>
<dbReference type="GO" id="GO:0003700">
    <property type="term" value="F:DNA-binding transcription factor activity"/>
    <property type="evidence" value="ECO:0007669"/>
    <property type="project" value="InterPro"/>
</dbReference>
<dbReference type="FunFam" id="3.30.730.10:FF:000004">
    <property type="entry name" value="AP2-like ethylene-responsive transcription factor"/>
    <property type="match status" value="1"/>
</dbReference>
<dbReference type="CDD" id="cd00018">
    <property type="entry name" value="AP2"/>
    <property type="match status" value="1"/>
</dbReference>
<dbReference type="PROSITE" id="PS51032">
    <property type="entry name" value="AP2_ERF"/>
    <property type="match status" value="2"/>
</dbReference>
<reference evidence="10 12" key="1">
    <citation type="journal article" date="2008" name="Science">
        <title>The Physcomitrella genome reveals evolutionary insights into the conquest of land by plants.</title>
        <authorList>
            <person name="Rensing S."/>
            <person name="Lang D."/>
            <person name="Zimmer A."/>
            <person name="Terry A."/>
            <person name="Salamov A."/>
            <person name="Shapiro H."/>
            <person name="Nishiyama T."/>
            <person name="Perroud P.-F."/>
            <person name="Lindquist E."/>
            <person name="Kamisugi Y."/>
            <person name="Tanahashi T."/>
            <person name="Sakakibara K."/>
            <person name="Fujita T."/>
            <person name="Oishi K."/>
            <person name="Shin-I T."/>
            <person name="Kuroki Y."/>
            <person name="Toyoda A."/>
            <person name="Suzuki Y."/>
            <person name="Hashimoto A."/>
            <person name="Yamaguchi K."/>
            <person name="Sugano A."/>
            <person name="Kohara Y."/>
            <person name="Fujiyama A."/>
            <person name="Anterola A."/>
            <person name="Aoki S."/>
            <person name="Ashton N."/>
            <person name="Barbazuk W.B."/>
            <person name="Barker E."/>
            <person name="Bennetzen J."/>
            <person name="Bezanilla M."/>
            <person name="Blankenship R."/>
            <person name="Cho S.H."/>
            <person name="Dutcher S."/>
            <person name="Estelle M."/>
            <person name="Fawcett J.A."/>
            <person name="Gundlach H."/>
            <person name="Hanada K."/>
            <person name="Heyl A."/>
            <person name="Hicks K.A."/>
            <person name="Hugh J."/>
            <person name="Lohr M."/>
            <person name="Mayer K."/>
            <person name="Melkozernov A."/>
            <person name="Murata T."/>
            <person name="Nelson D."/>
            <person name="Pils B."/>
            <person name="Prigge M."/>
            <person name="Reiss B."/>
            <person name="Renner T."/>
            <person name="Rombauts S."/>
            <person name="Rushton P."/>
            <person name="Sanderfoot A."/>
            <person name="Schween G."/>
            <person name="Shiu S.-H."/>
            <person name="Stueber K."/>
            <person name="Theodoulou F.L."/>
            <person name="Tu H."/>
            <person name="Van de Peer Y."/>
            <person name="Verrier P.J."/>
            <person name="Waters E."/>
            <person name="Wood A."/>
            <person name="Yang L."/>
            <person name="Cove D."/>
            <person name="Cuming A."/>
            <person name="Hasebe M."/>
            <person name="Lucas S."/>
            <person name="Mishler D.B."/>
            <person name="Reski R."/>
            <person name="Grigoriev I."/>
            <person name="Quatrano R.S."/>
            <person name="Boore J.L."/>
        </authorList>
    </citation>
    <scope>NUCLEOTIDE SEQUENCE [LARGE SCALE GENOMIC DNA]</scope>
    <source>
        <strain evidence="11 12">cv. Gransden 2004</strain>
    </source>
</reference>
<dbReference type="GO" id="GO:0005634">
    <property type="term" value="C:nucleus"/>
    <property type="evidence" value="ECO:0007669"/>
    <property type="project" value="UniProtKB-SubCell"/>
</dbReference>
<dbReference type="AlphaFoldDB" id="A0A2K1K0B1"/>